<comment type="caution">
    <text evidence="3">The sequence shown here is derived from an EMBL/GenBank/DDBJ whole genome shotgun (WGS) entry which is preliminary data.</text>
</comment>
<evidence type="ECO:0000256" key="1">
    <source>
        <dbReference type="SAM" id="MobiDB-lite"/>
    </source>
</evidence>
<dbReference type="AlphaFoldDB" id="A0A7Y9I2Y3"/>
<accession>A0A7Y9I2Y3</accession>
<name>A0A7Y9I2Y3_9ACTN</name>
<evidence type="ECO:0000313" key="4">
    <source>
        <dbReference type="Proteomes" id="UP000569914"/>
    </source>
</evidence>
<feature type="transmembrane region" description="Helical" evidence="2">
    <location>
        <begin position="21"/>
        <end position="43"/>
    </location>
</feature>
<keyword evidence="2" id="KW-1133">Transmembrane helix</keyword>
<keyword evidence="2" id="KW-0472">Membrane</keyword>
<organism evidence="3 4">
    <name type="scientific">Microlunatus parietis</name>
    <dbReference type="NCBI Taxonomy" id="682979"/>
    <lineage>
        <taxon>Bacteria</taxon>
        <taxon>Bacillati</taxon>
        <taxon>Actinomycetota</taxon>
        <taxon>Actinomycetes</taxon>
        <taxon>Propionibacteriales</taxon>
        <taxon>Propionibacteriaceae</taxon>
        <taxon>Microlunatus</taxon>
    </lineage>
</organism>
<sequence>MVESDTKITKAAGLSPGRARFLALAGVALAGLLALIISGQPWWRAQGSDAGVVFTGSDATAGLSQALGAVALAGFLLALTLRGRGRQVLAVLLGLVGVAVIVVGGFRFQPDTRAVRAKLQQVSLSQEFALTGTPWPIGYVIAGVLLLGAAILIMITAPSWPTRADRFRRGRSGAATADAEPIDLWKAMDAGADPTDEGADPDRSRTDN</sequence>
<dbReference type="InterPro" id="IPR019051">
    <property type="entry name" value="Trp_biosyn_TM_oprn/chp"/>
</dbReference>
<proteinExistence type="predicted"/>
<feature type="transmembrane region" description="Helical" evidence="2">
    <location>
        <begin position="88"/>
        <end position="108"/>
    </location>
</feature>
<feature type="transmembrane region" description="Helical" evidence="2">
    <location>
        <begin position="137"/>
        <end position="160"/>
    </location>
</feature>
<reference evidence="3 4" key="1">
    <citation type="submission" date="2020-07" db="EMBL/GenBank/DDBJ databases">
        <title>Sequencing the genomes of 1000 actinobacteria strains.</title>
        <authorList>
            <person name="Klenk H.-P."/>
        </authorList>
    </citation>
    <scope>NUCLEOTIDE SEQUENCE [LARGE SCALE GENOMIC DNA]</scope>
    <source>
        <strain evidence="3 4">DSM 22083</strain>
    </source>
</reference>
<gene>
    <name evidence="3" type="ORF">BKA15_000547</name>
</gene>
<dbReference type="Proteomes" id="UP000569914">
    <property type="component" value="Unassembled WGS sequence"/>
</dbReference>
<dbReference type="EMBL" id="JACCBU010000001">
    <property type="protein sequence ID" value="NYE69218.1"/>
    <property type="molecule type" value="Genomic_DNA"/>
</dbReference>
<feature type="region of interest" description="Disordered" evidence="1">
    <location>
        <begin position="171"/>
        <end position="208"/>
    </location>
</feature>
<evidence type="ECO:0000256" key="2">
    <source>
        <dbReference type="SAM" id="Phobius"/>
    </source>
</evidence>
<evidence type="ECO:0000313" key="3">
    <source>
        <dbReference type="EMBL" id="NYE69218.1"/>
    </source>
</evidence>
<keyword evidence="2" id="KW-0812">Transmembrane</keyword>
<protein>
    <submittedName>
        <fullName evidence="3">Putative membrane protein (TIGR02234 family)</fullName>
    </submittedName>
</protein>
<dbReference type="Pfam" id="PF09534">
    <property type="entry name" value="Trp_oprn_chp"/>
    <property type="match status" value="1"/>
</dbReference>
<dbReference type="RefSeq" id="WP_179747972.1">
    <property type="nucleotide sequence ID" value="NZ_JACCBU010000001.1"/>
</dbReference>
<keyword evidence="4" id="KW-1185">Reference proteome</keyword>
<feature type="transmembrane region" description="Helical" evidence="2">
    <location>
        <begin position="63"/>
        <end position="81"/>
    </location>
</feature>